<dbReference type="PRINTS" id="PR00411">
    <property type="entry name" value="PNDRDTASEI"/>
</dbReference>
<dbReference type="SUPFAM" id="SSF51905">
    <property type="entry name" value="FAD/NAD(P)-binding domain"/>
    <property type="match status" value="1"/>
</dbReference>
<comment type="catalytic activity">
    <reaction evidence="7">
        <text>a quinone + NADH + H(+) = a quinol + NAD(+)</text>
        <dbReference type="Rhea" id="RHEA:46160"/>
        <dbReference type="ChEBI" id="CHEBI:15378"/>
        <dbReference type="ChEBI" id="CHEBI:24646"/>
        <dbReference type="ChEBI" id="CHEBI:57540"/>
        <dbReference type="ChEBI" id="CHEBI:57945"/>
        <dbReference type="ChEBI" id="CHEBI:132124"/>
        <dbReference type="EC" id="1.6.5.9"/>
    </reaction>
</comment>
<evidence type="ECO:0000256" key="3">
    <source>
        <dbReference type="ARBA" id="ARBA00022630"/>
    </source>
</evidence>
<dbReference type="PRINTS" id="PR00368">
    <property type="entry name" value="FADPNR"/>
</dbReference>
<evidence type="ECO:0000313" key="11">
    <source>
        <dbReference type="Proteomes" id="UP000070612"/>
    </source>
</evidence>
<evidence type="ECO:0000256" key="7">
    <source>
        <dbReference type="ARBA" id="ARBA00047599"/>
    </source>
</evidence>
<evidence type="ECO:0000259" key="9">
    <source>
        <dbReference type="Pfam" id="PF07992"/>
    </source>
</evidence>
<sequence length="461" mass="50164">MSNGRMKVLIIGGGFGGLFCARRLGRVDVDVTLLDRAAGHLFQPLLYQCATGTLSIGHISRPLREEFARHRNVRTLLGEAVELDPGARTVTARRPDETTFTLDYDVLVIAAGMQQSYFNNAQFAAWAPGMKTLDDALSIRQRLFTAFEIAETLPPGRDRDAWLTFVVAGGGPTGVELAGQIREMATRTLANEFHSIEPEEARVLLCDGGDRVLKSFAPDLAEKATRTLQKLGVEMRMGVHVTDVRRDGVTVTPKAGGPDEVHAARTVLWTAGVEAVPFARHIAEVLGAKSDRSGRIEVDPDLSVPGHPEVFVVGDLVGRDKLPGVAENAMQGGLHVAACIRRELEGKPRRPYRYRDLGSAAYISRGNALLQVGPVRVAGFVGWLAWGFIHIAFLTGVRNRVSTVATWLATIARASRYHRAFMLGSDSMPEQRYTWSAWDAPTPPPEVQPGPGAGSPDHTPR</sequence>
<dbReference type="GO" id="GO:0050136">
    <property type="term" value="F:NADH dehydrogenase (quinone) (non-electrogenic) activity"/>
    <property type="evidence" value="ECO:0007669"/>
    <property type="project" value="UniProtKB-EC"/>
</dbReference>
<dbReference type="RefSeq" id="WP_067855701.1">
    <property type="nucleotide sequence ID" value="NZ_LGTW01000023.1"/>
</dbReference>
<keyword evidence="6" id="KW-0520">NAD</keyword>
<keyword evidence="5" id="KW-0560">Oxidoreductase</keyword>
<evidence type="ECO:0000256" key="6">
    <source>
        <dbReference type="ARBA" id="ARBA00023027"/>
    </source>
</evidence>
<name>A0A132PEZ7_9MYCO</name>
<dbReference type="InterPro" id="IPR023753">
    <property type="entry name" value="FAD/NAD-binding_dom"/>
</dbReference>
<reference evidence="10 11" key="1">
    <citation type="submission" date="2015-07" db="EMBL/GenBank/DDBJ databases">
        <title>A draft genome sequence of Mycobacterium wolinskyi.</title>
        <authorList>
            <person name="de Man T.J."/>
            <person name="Perry K.A."/>
            <person name="Coulliette A.D."/>
            <person name="Jensen B."/>
            <person name="Toney N.C."/>
            <person name="Limbago B.M."/>
            <person name="Noble-Wang J."/>
        </authorList>
    </citation>
    <scope>NUCLEOTIDE SEQUENCE [LARGE SCALE GENOMIC DNA]</scope>
    <source>
        <strain evidence="10 11">CDC_01</strain>
    </source>
</reference>
<dbReference type="Proteomes" id="UP000070612">
    <property type="component" value="Unassembled WGS sequence"/>
</dbReference>
<evidence type="ECO:0000256" key="5">
    <source>
        <dbReference type="ARBA" id="ARBA00023002"/>
    </source>
</evidence>
<dbReference type="PATRIC" id="fig|59750.3.peg.3429"/>
<accession>A0A132PEZ7</accession>
<dbReference type="PANTHER" id="PTHR43706:SF47">
    <property type="entry name" value="EXTERNAL NADH-UBIQUINONE OXIDOREDUCTASE 1, MITOCHONDRIAL-RELATED"/>
    <property type="match status" value="1"/>
</dbReference>
<keyword evidence="11" id="KW-1185">Reference proteome</keyword>
<evidence type="ECO:0000256" key="4">
    <source>
        <dbReference type="ARBA" id="ARBA00022827"/>
    </source>
</evidence>
<dbReference type="EMBL" id="LGTW01000023">
    <property type="protein sequence ID" value="KWX20893.1"/>
    <property type="molecule type" value="Genomic_DNA"/>
</dbReference>
<dbReference type="STRING" id="59750.AWC31_10310"/>
<comment type="caution">
    <text evidence="10">The sequence shown here is derived from an EMBL/GenBank/DDBJ whole genome shotgun (WGS) entry which is preliminary data.</text>
</comment>
<organism evidence="10 11">
    <name type="scientific">Mycolicibacterium wolinskyi</name>
    <dbReference type="NCBI Taxonomy" id="59750"/>
    <lineage>
        <taxon>Bacteria</taxon>
        <taxon>Bacillati</taxon>
        <taxon>Actinomycetota</taxon>
        <taxon>Actinomycetes</taxon>
        <taxon>Mycobacteriales</taxon>
        <taxon>Mycobacteriaceae</taxon>
        <taxon>Mycolicibacterium</taxon>
    </lineage>
</organism>
<keyword evidence="3" id="KW-0285">Flavoprotein</keyword>
<dbReference type="InterPro" id="IPR045024">
    <property type="entry name" value="NDH-2"/>
</dbReference>
<dbReference type="InterPro" id="IPR036188">
    <property type="entry name" value="FAD/NAD-bd_sf"/>
</dbReference>
<evidence type="ECO:0000256" key="1">
    <source>
        <dbReference type="ARBA" id="ARBA00005272"/>
    </source>
</evidence>
<evidence type="ECO:0000256" key="2">
    <source>
        <dbReference type="ARBA" id="ARBA00012637"/>
    </source>
</evidence>
<dbReference type="EC" id="1.6.5.9" evidence="2"/>
<dbReference type="Pfam" id="PF07992">
    <property type="entry name" value="Pyr_redox_2"/>
    <property type="match status" value="1"/>
</dbReference>
<protein>
    <recommendedName>
        <fullName evidence="2">NADH:ubiquinone reductase (non-electrogenic)</fullName>
        <ecNumber evidence="2">1.6.5.9</ecNumber>
    </recommendedName>
</protein>
<gene>
    <name evidence="10" type="ORF">AFM11_27780</name>
</gene>
<keyword evidence="4" id="KW-0274">FAD</keyword>
<proteinExistence type="inferred from homology"/>
<dbReference type="AlphaFoldDB" id="A0A132PEZ7"/>
<evidence type="ECO:0000256" key="8">
    <source>
        <dbReference type="SAM" id="MobiDB-lite"/>
    </source>
</evidence>
<dbReference type="Gene3D" id="3.50.50.100">
    <property type="match status" value="1"/>
</dbReference>
<evidence type="ECO:0000313" key="10">
    <source>
        <dbReference type="EMBL" id="KWX20893.1"/>
    </source>
</evidence>
<feature type="region of interest" description="Disordered" evidence="8">
    <location>
        <begin position="435"/>
        <end position="461"/>
    </location>
</feature>
<feature type="domain" description="FAD/NAD(P)-binding" evidence="9">
    <location>
        <begin position="6"/>
        <end position="333"/>
    </location>
</feature>
<comment type="similarity">
    <text evidence="1">Belongs to the NADH dehydrogenase family.</text>
</comment>
<dbReference type="PANTHER" id="PTHR43706">
    <property type="entry name" value="NADH DEHYDROGENASE"/>
    <property type="match status" value="1"/>
</dbReference>